<dbReference type="InterPro" id="IPR001878">
    <property type="entry name" value="Znf_CCHC"/>
</dbReference>
<evidence type="ECO:0000256" key="11">
    <source>
        <dbReference type="PROSITE-ProRule" id="PRU00047"/>
    </source>
</evidence>
<dbReference type="InterPro" id="IPR011320">
    <property type="entry name" value="RNase_H1_N"/>
</dbReference>
<dbReference type="InterPro" id="IPR009027">
    <property type="entry name" value="Ribosomal_bL9/RNase_H1_N"/>
</dbReference>
<evidence type="ECO:0000256" key="5">
    <source>
        <dbReference type="ARBA" id="ARBA00017721"/>
    </source>
</evidence>
<keyword evidence="11" id="KW-0863">Zinc-finger</keyword>
<dbReference type="InterPro" id="IPR037056">
    <property type="entry name" value="RNase_H1_N_sf"/>
</dbReference>
<organism evidence="14 15">
    <name type="scientific">Citrus x changshan-huyou</name>
    <dbReference type="NCBI Taxonomy" id="2935761"/>
    <lineage>
        <taxon>Eukaryota</taxon>
        <taxon>Viridiplantae</taxon>
        <taxon>Streptophyta</taxon>
        <taxon>Embryophyta</taxon>
        <taxon>Tracheophyta</taxon>
        <taxon>Spermatophyta</taxon>
        <taxon>Magnoliopsida</taxon>
        <taxon>eudicotyledons</taxon>
        <taxon>Gunneridae</taxon>
        <taxon>Pentapetalae</taxon>
        <taxon>rosids</taxon>
        <taxon>malvids</taxon>
        <taxon>Sapindales</taxon>
        <taxon>Rutaceae</taxon>
        <taxon>Aurantioideae</taxon>
        <taxon>Citrus</taxon>
    </lineage>
</organism>
<feature type="region of interest" description="Disordered" evidence="12">
    <location>
        <begin position="71"/>
        <end position="96"/>
    </location>
</feature>
<dbReference type="Gene3D" id="3.40.970.10">
    <property type="entry name" value="Ribonuclease H1, N-terminal domain"/>
    <property type="match status" value="1"/>
</dbReference>
<sequence length="283" mass="31240">MGAKIAVQTYRPTQFQILYLCNFAASALRNAYSPHNHIFRPTVAPPWLGRVIRVQNDVQSVHPHVAIVLDPQQPQPPPILLPNSVDSQHPTPEPPLVSNPVDAQVGHNAASSPTQNIGVTIATQTSSLAIATPLHNGGSAVHNVGPTPSDVVTTVVPPQPGNERRKYKCQNCGRVGHSKRTCKLANPILSKLMPRRKLYVVFIGRVPGVYDSWAECQRQVMGFLGNSYQSYPTREEAEEAFQEFRRAEEIMLVRTVELEAERGEVQRSSDVQVEEISTLDGVY</sequence>
<evidence type="ECO:0000313" key="14">
    <source>
        <dbReference type="EMBL" id="KAK9187686.1"/>
    </source>
</evidence>
<evidence type="ECO:0000256" key="2">
    <source>
        <dbReference type="ARBA" id="ARBA00004065"/>
    </source>
</evidence>
<gene>
    <name evidence="14" type="ORF">WN944_019084</name>
</gene>
<name>A0AAP0QJ46_9ROSI</name>
<dbReference type="EMBL" id="JBCGBO010000007">
    <property type="protein sequence ID" value="KAK9187686.1"/>
    <property type="molecule type" value="Genomic_DNA"/>
</dbReference>
<keyword evidence="9" id="KW-0378">Hydrolase</keyword>
<dbReference type="InterPro" id="IPR036875">
    <property type="entry name" value="Znf_CCHC_sf"/>
</dbReference>
<dbReference type="AlphaFoldDB" id="A0AAP0QJ46"/>
<comment type="similarity">
    <text evidence="3">Belongs to the RNase H family.</text>
</comment>
<evidence type="ECO:0000256" key="9">
    <source>
        <dbReference type="ARBA" id="ARBA00022801"/>
    </source>
</evidence>
<evidence type="ECO:0000256" key="4">
    <source>
        <dbReference type="ARBA" id="ARBA00012180"/>
    </source>
</evidence>
<dbReference type="FunFam" id="3.40.970.10:FF:000002">
    <property type="entry name" value="Ribonuclease H"/>
    <property type="match status" value="1"/>
</dbReference>
<keyword evidence="10" id="KW-0460">Magnesium</keyword>
<protein>
    <recommendedName>
        <fullName evidence="5">Ribonuclease H</fullName>
        <ecNumber evidence="4">3.1.26.4</ecNumber>
    </recommendedName>
</protein>
<comment type="cofactor">
    <cofactor evidence="1">
        <name>Mg(2+)</name>
        <dbReference type="ChEBI" id="CHEBI:18420"/>
    </cofactor>
</comment>
<dbReference type="EC" id="3.1.26.4" evidence="4"/>
<keyword evidence="15" id="KW-1185">Reference proteome</keyword>
<evidence type="ECO:0000256" key="8">
    <source>
        <dbReference type="ARBA" id="ARBA00022759"/>
    </source>
</evidence>
<dbReference type="GO" id="GO:0008270">
    <property type="term" value="F:zinc ion binding"/>
    <property type="evidence" value="ECO:0007669"/>
    <property type="project" value="UniProtKB-KW"/>
</dbReference>
<keyword evidence="7" id="KW-0479">Metal-binding</keyword>
<evidence type="ECO:0000256" key="7">
    <source>
        <dbReference type="ARBA" id="ARBA00022723"/>
    </source>
</evidence>
<evidence type="ECO:0000256" key="3">
    <source>
        <dbReference type="ARBA" id="ARBA00005300"/>
    </source>
</evidence>
<dbReference type="PROSITE" id="PS50158">
    <property type="entry name" value="ZF_CCHC"/>
    <property type="match status" value="1"/>
</dbReference>
<feature type="domain" description="CCHC-type" evidence="13">
    <location>
        <begin position="168"/>
        <end position="183"/>
    </location>
</feature>
<keyword evidence="11" id="KW-0862">Zinc</keyword>
<evidence type="ECO:0000256" key="1">
    <source>
        <dbReference type="ARBA" id="ARBA00001946"/>
    </source>
</evidence>
<reference evidence="14 15" key="1">
    <citation type="submission" date="2024-05" db="EMBL/GenBank/DDBJ databases">
        <title>Haplotype-resolved chromosome-level genome assembly of Huyou (Citrus changshanensis).</title>
        <authorList>
            <person name="Miao C."/>
            <person name="Chen W."/>
            <person name="Wu Y."/>
            <person name="Wang L."/>
            <person name="Zhao S."/>
            <person name="Grierson D."/>
            <person name="Xu C."/>
            <person name="Chen K."/>
        </authorList>
    </citation>
    <scope>NUCLEOTIDE SEQUENCE [LARGE SCALE GENOMIC DNA]</scope>
    <source>
        <strain evidence="14">01-14</strain>
        <tissue evidence="14">Leaf</tissue>
    </source>
</reference>
<dbReference type="SUPFAM" id="SSF57756">
    <property type="entry name" value="Retrovirus zinc finger-like domains"/>
    <property type="match status" value="1"/>
</dbReference>
<evidence type="ECO:0000313" key="15">
    <source>
        <dbReference type="Proteomes" id="UP001428341"/>
    </source>
</evidence>
<keyword evidence="8" id="KW-0255">Endonuclease</keyword>
<comment type="function">
    <text evidence="2">Endonuclease that specifically degrades the RNA of RNA-DNA hybrids.</text>
</comment>
<evidence type="ECO:0000256" key="6">
    <source>
        <dbReference type="ARBA" id="ARBA00022722"/>
    </source>
</evidence>
<dbReference type="GO" id="GO:0004523">
    <property type="term" value="F:RNA-DNA hybrid ribonuclease activity"/>
    <property type="evidence" value="ECO:0007669"/>
    <property type="project" value="UniProtKB-EC"/>
</dbReference>
<dbReference type="SUPFAM" id="SSF55658">
    <property type="entry name" value="L9 N-domain-like"/>
    <property type="match status" value="1"/>
</dbReference>
<comment type="caution">
    <text evidence="14">The sequence shown here is derived from an EMBL/GenBank/DDBJ whole genome shotgun (WGS) entry which is preliminary data.</text>
</comment>
<evidence type="ECO:0000259" key="13">
    <source>
        <dbReference type="PROSITE" id="PS50158"/>
    </source>
</evidence>
<accession>A0AAP0QJ46</accession>
<keyword evidence="6" id="KW-0540">Nuclease</keyword>
<evidence type="ECO:0000256" key="10">
    <source>
        <dbReference type="ARBA" id="ARBA00022842"/>
    </source>
</evidence>
<proteinExistence type="inferred from homology"/>
<dbReference type="GO" id="GO:0003676">
    <property type="term" value="F:nucleic acid binding"/>
    <property type="evidence" value="ECO:0007669"/>
    <property type="project" value="InterPro"/>
</dbReference>
<evidence type="ECO:0000256" key="12">
    <source>
        <dbReference type="SAM" id="MobiDB-lite"/>
    </source>
</evidence>
<dbReference type="Proteomes" id="UP001428341">
    <property type="component" value="Unassembled WGS sequence"/>
</dbReference>
<dbReference type="Pfam" id="PF01693">
    <property type="entry name" value="Cauli_VI"/>
    <property type="match status" value="1"/>
</dbReference>